<protein>
    <recommendedName>
        <fullName evidence="5">Zinc finger GRF-type domain-containing protein</fullName>
    </recommendedName>
</protein>
<gene>
    <name evidence="3" type="ORF">GIB67_018995</name>
    <name evidence="2" type="ORF">GIB67_027981</name>
    <name evidence="1" type="ORF">GIB67_033164</name>
</gene>
<name>A0A7J7LA27_9MAGN</name>
<evidence type="ECO:0000313" key="2">
    <source>
        <dbReference type="EMBL" id="KAF6140505.1"/>
    </source>
</evidence>
<sequence length="158" mass="18619">MCFINTHGAKDCLWVYTSCKKPTCNGLRKLLTSYTPQNYGRKYLQCHLSSCSLFQWLNHALKEVEGVSGSSKDQTQTSYFGCGKTDHWWRSCPWRETHYHMKGFTKIIKLKTSMQPKSNGEKYLKCQNDECKEFIWLRDAIHSLSQRRDLVKLRRKQV</sequence>
<dbReference type="OrthoDB" id="2822301at2759"/>
<dbReference type="EMBL" id="JACGCM010002477">
    <property type="protein sequence ID" value="KAF6139485.1"/>
    <property type="molecule type" value="Genomic_DNA"/>
</dbReference>
<dbReference type="Proteomes" id="UP000541444">
    <property type="component" value="Unassembled WGS sequence"/>
</dbReference>
<proteinExistence type="predicted"/>
<evidence type="ECO:0000313" key="4">
    <source>
        <dbReference type="Proteomes" id="UP000541444"/>
    </source>
</evidence>
<comment type="caution">
    <text evidence="1">The sequence shown here is derived from an EMBL/GenBank/DDBJ whole genome shotgun (WGS) entry which is preliminary data.</text>
</comment>
<accession>A0A7J7LA27</accession>
<reference evidence="1 4" key="1">
    <citation type="journal article" date="2020" name="IScience">
        <title>Genome Sequencing of the Endangered Kingdonia uniflora (Circaeasteraceae, Ranunculales) Reveals Potential Mechanisms of Evolutionary Specialization.</title>
        <authorList>
            <person name="Sun Y."/>
            <person name="Deng T."/>
            <person name="Zhang A."/>
            <person name="Moore M.J."/>
            <person name="Landis J.B."/>
            <person name="Lin N."/>
            <person name="Zhang H."/>
            <person name="Zhang X."/>
            <person name="Huang J."/>
            <person name="Zhang X."/>
            <person name="Sun H."/>
            <person name="Wang H."/>
        </authorList>
    </citation>
    <scope>NUCLEOTIDE SEQUENCE [LARGE SCALE GENOMIC DNA]</scope>
    <source>
        <strain evidence="1">TB1705</strain>
        <tissue evidence="1">Leaf</tissue>
    </source>
</reference>
<keyword evidence="4" id="KW-1185">Reference proteome</keyword>
<dbReference type="EMBL" id="JACGCM010002364">
    <property type="protein sequence ID" value="KAF6140505.1"/>
    <property type="molecule type" value="Genomic_DNA"/>
</dbReference>
<evidence type="ECO:0000313" key="3">
    <source>
        <dbReference type="EMBL" id="KAF6154073.1"/>
    </source>
</evidence>
<evidence type="ECO:0000313" key="1">
    <source>
        <dbReference type="EMBL" id="KAF6139485.1"/>
    </source>
</evidence>
<dbReference type="AlphaFoldDB" id="A0A7J7LA27"/>
<dbReference type="EMBL" id="JACGCM010001530">
    <property type="protein sequence ID" value="KAF6154073.1"/>
    <property type="molecule type" value="Genomic_DNA"/>
</dbReference>
<organism evidence="1 4">
    <name type="scientific">Kingdonia uniflora</name>
    <dbReference type="NCBI Taxonomy" id="39325"/>
    <lineage>
        <taxon>Eukaryota</taxon>
        <taxon>Viridiplantae</taxon>
        <taxon>Streptophyta</taxon>
        <taxon>Embryophyta</taxon>
        <taxon>Tracheophyta</taxon>
        <taxon>Spermatophyta</taxon>
        <taxon>Magnoliopsida</taxon>
        <taxon>Ranunculales</taxon>
        <taxon>Circaeasteraceae</taxon>
        <taxon>Kingdonia</taxon>
    </lineage>
</organism>
<evidence type="ECO:0008006" key="5">
    <source>
        <dbReference type="Google" id="ProtNLM"/>
    </source>
</evidence>